<protein>
    <submittedName>
        <fullName evidence="2">Uncharacterized protein</fullName>
    </submittedName>
</protein>
<keyword evidence="3" id="KW-1185">Reference proteome</keyword>
<proteinExistence type="predicted"/>
<feature type="compositionally biased region" description="Low complexity" evidence="1">
    <location>
        <begin position="7"/>
        <end position="17"/>
    </location>
</feature>
<accession>A0A498JBV5</accession>
<dbReference type="EMBL" id="RDQH01000334">
    <property type="protein sequence ID" value="RXH91283.1"/>
    <property type="molecule type" value="Genomic_DNA"/>
</dbReference>
<dbReference type="AlphaFoldDB" id="A0A498JBV5"/>
<dbReference type="STRING" id="3750.A0A498JBV5"/>
<evidence type="ECO:0000313" key="2">
    <source>
        <dbReference type="EMBL" id="RXH91283.1"/>
    </source>
</evidence>
<gene>
    <name evidence="2" type="ORF">DVH24_020306</name>
</gene>
<name>A0A498JBV5_MALDO</name>
<evidence type="ECO:0000313" key="3">
    <source>
        <dbReference type="Proteomes" id="UP000290289"/>
    </source>
</evidence>
<comment type="caution">
    <text evidence="2">The sequence shown here is derived from an EMBL/GenBank/DDBJ whole genome shotgun (WGS) entry which is preliminary data.</text>
</comment>
<feature type="region of interest" description="Disordered" evidence="1">
    <location>
        <begin position="1"/>
        <end position="20"/>
    </location>
</feature>
<evidence type="ECO:0000256" key="1">
    <source>
        <dbReference type="SAM" id="MobiDB-lite"/>
    </source>
</evidence>
<dbReference type="Proteomes" id="UP000290289">
    <property type="component" value="Chromosome 8"/>
</dbReference>
<sequence length="91" mass="10012">MAAMAVESSSESGPGIEENSEGAVNLLQSLIDNLDNVLPLGILGDVRAAPKVPPVSKQDEHNSCLICRHELQTDDHVYKNWKEREKEAEED</sequence>
<organism evidence="2 3">
    <name type="scientific">Malus domestica</name>
    <name type="common">Apple</name>
    <name type="synonym">Pyrus malus</name>
    <dbReference type="NCBI Taxonomy" id="3750"/>
    <lineage>
        <taxon>Eukaryota</taxon>
        <taxon>Viridiplantae</taxon>
        <taxon>Streptophyta</taxon>
        <taxon>Embryophyta</taxon>
        <taxon>Tracheophyta</taxon>
        <taxon>Spermatophyta</taxon>
        <taxon>Magnoliopsida</taxon>
        <taxon>eudicotyledons</taxon>
        <taxon>Gunneridae</taxon>
        <taxon>Pentapetalae</taxon>
        <taxon>rosids</taxon>
        <taxon>fabids</taxon>
        <taxon>Rosales</taxon>
        <taxon>Rosaceae</taxon>
        <taxon>Amygdaloideae</taxon>
        <taxon>Maleae</taxon>
        <taxon>Malus</taxon>
    </lineage>
</organism>
<reference evidence="2 3" key="1">
    <citation type="submission" date="2018-10" db="EMBL/GenBank/DDBJ databases">
        <title>A high-quality apple genome assembly.</title>
        <authorList>
            <person name="Hu J."/>
        </authorList>
    </citation>
    <scope>NUCLEOTIDE SEQUENCE [LARGE SCALE GENOMIC DNA]</scope>
    <source>
        <strain evidence="3">cv. HFTH1</strain>
        <tissue evidence="2">Young leaf</tissue>
    </source>
</reference>